<dbReference type="GO" id="GO:0016020">
    <property type="term" value="C:membrane"/>
    <property type="evidence" value="ECO:0007669"/>
    <property type="project" value="UniProtKB-SubCell"/>
</dbReference>
<dbReference type="GO" id="GO:0016301">
    <property type="term" value="F:kinase activity"/>
    <property type="evidence" value="ECO:0007669"/>
    <property type="project" value="UniProtKB-KW"/>
</dbReference>
<evidence type="ECO:0000256" key="4">
    <source>
        <dbReference type="ARBA" id="ARBA00022989"/>
    </source>
</evidence>
<evidence type="ECO:0000256" key="1">
    <source>
        <dbReference type="ARBA" id="ARBA00004167"/>
    </source>
</evidence>
<keyword evidence="3" id="KW-0732">Signal</keyword>
<evidence type="ECO:0000313" key="7">
    <source>
        <dbReference type="EMBL" id="RVW49848.1"/>
    </source>
</evidence>
<keyword evidence="7" id="KW-0808">Transferase</keyword>
<keyword evidence="7" id="KW-0675">Receptor</keyword>
<accession>A0A438EQE6</accession>
<keyword evidence="2" id="KW-0812">Transmembrane</keyword>
<dbReference type="Proteomes" id="UP000288805">
    <property type="component" value="Unassembled WGS sequence"/>
</dbReference>
<gene>
    <name evidence="7" type="primary">VvCHDh000185_1</name>
    <name evidence="7" type="ORF">CK203_069946</name>
</gene>
<dbReference type="EMBL" id="QGNW01001220">
    <property type="protein sequence ID" value="RVW49848.1"/>
    <property type="molecule type" value="Genomic_DNA"/>
</dbReference>
<organism evidence="7 8">
    <name type="scientific">Vitis vinifera</name>
    <name type="common">Grape</name>
    <dbReference type="NCBI Taxonomy" id="29760"/>
    <lineage>
        <taxon>Eukaryota</taxon>
        <taxon>Viridiplantae</taxon>
        <taxon>Streptophyta</taxon>
        <taxon>Embryophyta</taxon>
        <taxon>Tracheophyta</taxon>
        <taxon>Spermatophyta</taxon>
        <taxon>Magnoliopsida</taxon>
        <taxon>eudicotyledons</taxon>
        <taxon>Gunneridae</taxon>
        <taxon>Pentapetalae</taxon>
        <taxon>rosids</taxon>
        <taxon>Vitales</taxon>
        <taxon>Vitaceae</taxon>
        <taxon>Viteae</taxon>
        <taxon>Vitis</taxon>
    </lineage>
</organism>
<name>A0A438EQE6_VITVI</name>
<dbReference type="AlphaFoldDB" id="A0A438EQE6"/>
<comment type="subcellular location">
    <subcellularLocation>
        <location evidence="1">Membrane</location>
        <topology evidence="1">Single-pass membrane protein</topology>
    </subcellularLocation>
</comment>
<sequence>MPLLPSLPPCLSFHLPPISCNHPSLPPCHPCTQRFVSNTVYIEVFSGQVAKKYCYVIPVIKGGKYLIRTTYYYGGFDGGNEPPVFEQIIDGTKWGIVNTTEDYAKGLTSYYEIVVAAMGKTLSVCLARNGKTVSSPFITALELENMEASVYNSTDFTKYALNVVARHSFAPTMISFGKCTYTSHG</sequence>
<keyword evidence="4" id="KW-1133">Transmembrane helix</keyword>
<dbReference type="Pfam" id="PF12819">
    <property type="entry name" value="Malectin_like"/>
    <property type="match status" value="1"/>
</dbReference>
<comment type="caution">
    <text evidence="7">The sequence shown here is derived from an EMBL/GenBank/DDBJ whole genome shotgun (WGS) entry which is preliminary data.</text>
</comment>
<dbReference type="PANTHER" id="PTHR45631:SF45">
    <property type="entry name" value="LEUCINE-RICH REPEAT (LRR) FAMILY PROTEIN"/>
    <property type="match status" value="1"/>
</dbReference>
<evidence type="ECO:0000256" key="5">
    <source>
        <dbReference type="ARBA" id="ARBA00023136"/>
    </source>
</evidence>
<evidence type="ECO:0000256" key="2">
    <source>
        <dbReference type="ARBA" id="ARBA00022692"/>
    </source>
</evidence>
<proteinExistence type="predicted"/>
<keyword evidence="7" id="KW-0418">Kinase</keyword>
<dbReference type="InterPro" id="IPR024788">
    <property type="entry name" value="Malectin-like_Carb-bd_dom"/>
</dbReference>
<dbReference type="PANTHER" id="PTHR45631">
    <property type="entry name" value="OS07G0107800 PROTEIN-RELATED"/>
    <property type="match status" value="1"/>
</dbReference>
<protein>
    <submittedName>
        <fullName evidence="7">Putative LRR receptor-like serine/threonine-protein kinase</fullName>
    </submittedName>
</protein>
<evidence type="ECO:0000259" key="6">
    <source>
        <dbReference type="Pfam" id="PF12819"/>
    </source>
</evidence>
<feature type="domain" description="Malectin-like" evidence="6">
    <location>
        <begin position="50"/>
        <end position="172"/>
    </location>
</feature>
<evidence type="ECO:0000256" key="3">
    <source>
        <dbReference type="ARBA" id="ARBA00022729"/>
    </source>
</evidence>
<reference evidence="7 8" key="1">
    <citation type="journal article" date="2018" name="PLoS Genet.">
        <title>Population sequencing reveals clonal diversity and ancestral inbreeding in the grapevine cultivar Chardonnay.</title>
        <authorList>
            <person name="Roach M.J."/>
            <person name="Johnson D.L."/>
            <person name="Bohlmann J."/>
            <person name="van Vuuren H.J."/>
            <person name="Jones S.J."/>
            <person name="Pretorius I.S."/>
            <person name="Schmidt S.A."/>
            <person name="Borneman A.R."/>
        </authorList>
    </citation>
    <scope>NUCLEOTIDE SEQUENCE [LARGE SCALE GENOMIC DNA]</scope>
    <source>
        <strain evidence="8">cv. Chardonnay</strain>
        <tissue evidence="7">Leaf</tissue>
    </source>
</reference>
<keyword evidence="5" id="KW-0472">Membrane</keyword>
<evidence type="ECO:0000313" key="8">
    <source>
        <dbReference type="Proteomes" id="UP000288805"/>
    </source>
</evidence>